<dbReference type="Gene3D" id="3.60.21.50">
    <property type="match status" value="1"/>
</dbReference>
<dbReference type="EMBL" id="JMKJ01000136">
    <property type="protein sequence ID" value="KGG52021.1"/>
    <property type="molecule type" value="Genomic_DNA"/>
</dbReference>
<dbReference type="VEuPathDB" id="MicrosporidiaDB:DI09_222p10"/>
<sequence length="375" mass="41912">MNSGVSIQFPLFDETHSCRIFEQQYSQIYFVRLNQLRQSILESFLSSTTSTSPTHTQCRLLDLKLDVPSFVVGTIYIDLPKKPNVLSELSTQLNINSSFPQYFGNDIPAYGDDNAFARNIFAEDESGRIQITFSENVKLRSFVTSGMVLGLTGRQAKIEKKPLFVVDSIYFASSFDNLTPVFALPNIKKKISSNDIVIACSLFSSFESENFLSLQKMFSFLQMEEMNTPNRVIIAGNICALDSQADADTACFISDLDNFIYEYLVDTNKSVILIPGSNDPTSISLPQRPIVRGLFEKSSSLLKSQFELTTNPSYLTLDGKKVLVVSGQNIDDMARYYAKRASHSENLDEGQLRLILAQITLVSRHIAPTAPDTLC</sequence>
<dbReference type="GO" id="GO:0006271">
    <property type="term" value="P:DNA strand elongation involved in DNA replication"/>
    <property type="evidence" value="ECO:0007669"/>
    <property type="project" value="TreeGrafter"/>
</dbReference>
<dbReference type="RefSeq" id="XP_013238457.1">
    <property type="nucleotide sequence ID" value="XM_013383003.1"/>
</dbReference>
<evidence type="ECO:0000259" key="4">
    <source>
        <dbReference type="Pfam" id="PF18018"/>
    </source>
</evidence>
<dbReference type="GeneID" id="25259091"/>
<dbReference type="Pfam" id="PF04042">
    <property type="entry name" value="DNA_pol_E_B"/>
    <property type="match status" value="1"/>
</dbReference>
<dbReference type="InterPro" id="IPR024826">
    <property type="entry name" value="DNA_pol_delta/II_ssu"/>
</dbReference>
<dbReference type="PANTHER" id="PTHR10416:SF0">
    <property type="entry name" value="DNA POLYMERASE DELTA SUBUNIT 2"/>
    <property type="match status" value="1"/>
</dbReference>
<dbReference type="Pfam" id="PF18018">
    <property type="entry name" value="DNA_pol_D_N"/>
    <property type="match status" value="1"/>
</dbReference>
<accession>A0A098VWA1</accession>
<dbReference type="PANTHER" id="PTHR10416">
    <property type="entry name" value="DNA POLYMERASE DELTA SUBUNIT 2"/>
    <property type="match status" value="1"/>
</dbReference>
<organism evidence="5 6">
    <name type="scientific">Mitosporidium daphniae</name>
    <dbReference type="NCBI Taxonomy" id="1485682"/>
    <lineage>
        <taxon>Eukaryota</taxon>
        <taxon>Fungi</taxon>
        <taxon>Fungi incertae sedis</taxon>
        <taxon>Microsporidia</taxon>
        <taxon>Mitosporidium</taxon>
    </lineage>
</organism>
<comment type="caution">
    <text evidence="5">The sequence shown here is derived from an EMBL/GenBank/DDBJ whole genome shotgun (WGS) entry which is preliminary data.</text>
</comment>
<evidence type="ECO:0000313" key="5">
    <source>
        <dbReference type="EMBL" id="KGG52021.1"/>
    </source>
</evidence>
<dbReference type="AlphaFoldDB" id="A0A098VWA1"/>
<name>A0A098VWA1_9MICR</name>
<feature type="domain" description="DNA polymerase alpha/delta/epsilon subunit B" evidence="3">
    <location>
        <begin position="196"/>
        <end position="374"/>
    </location>
</feature>
<gene>
    <name evidence="5" type="ORF">DI09_222p10</name>
</gene>
<protein>
    <recommendedName>
        <fullName evidence="7">DNA polymerase alpha subunit B</fullName>
    </recommendedName>
</protein>
<evidence type="ECO:0000256" key="2">
    <source>
        <dbReference type="ARBA" id="ARBA00022705"/>
    </source>
</evidence>
<dbReference type="OrthoDB" id="2190112at2759"/>
<dbReference type="InterPro" id="IPR040663">
    <property type="entry name" value="DNA_pol_D_N"/>
</dbReference>
<evidence type="ECO:0008006" key="7">
    <source>
        <dbReference type="Google" id="ProtNLM"/>
    </source>
</evidence>
<keyword evidence="6" id="KW-1185">Reference proteome</keyword>
<comment type="similarity">
    <text evidence="1">Belongs to the DNA polymerase delta/II small subunit family.</text>
</comment>
<dbReference type="InterPro" id="IPR007185">
    <property type="entry name" value="DNA_pol_a/d/e_bsu"/>
</dbReference>
<feature type="domain" description="DNA polymerase delta subunit OB-fold" evidence="4">
    <location>
        <begin position="24"/>
        <end position="157"/>
    </location>
</feature>
<dbReference type="Proteomes" id="UP000029725">
    <property type="component" value="Unassembled WGS sequence"/>
</dbReference>
<keyword evidence="2" id="KW-0235">DNA replication</keyword>
<dbReference type="GO" id="GO:0043625">
    <property type="term" value="C:delta DNA polymerase complex"/>
    <property type="evidence" value="ECO:0007669"/>
    <property type="project" value="TreeGrafter"/>
</dbReference>
<proteinExistence type="inferred from homology"/>
<evidence type="ECO:0000259" key="3">
    <source>
        <dbReference type="Pfam" id="PF04042"/>
    </source>
</evidence>
<dbReference type="GO" id="GO:0003677">
    <property type="term" value="F:DNA binding"/>
    <property type="evidence" value="ECO:0007669"/>
    <property type="project" value="InterPro"/>
</dbReference>
<evidence type="ECO:0000256" key="1">
    <source>
        <dbReference type="ARBA" id="ARBA00006035"/>
    </source>
</evidence>
<evidence type="ECO:0000313" key="6">
    <source>
        <dbReference type="Proteomes" id="UP000029725"/>
    </source>
</evidence>
<reference evidence="5 6" key="1">
    <citation type="submission" date="2014-04" db="EMBL/GenBank/DDBJ databases">
        <title>A new species of microsporidia sheds light on the evolution of extreme parasitism.</title>
        <authorList>
            <person name="Haag K.L."/>
            <person name="James T.Y."/>
            <person name="Larsson R."/>
            <person name="Schaer T.M."/>
            <person name="Refardt D."/>
            <person name="Pombert J.-F."/>
            <person name="Ebert D."/>
        </authorList>
    </citation>
    <scope>NUCLEOTIDE SEQUENCE [LARGE SCALE GENOMIC DNA]</scope>
    <source>
        <strain evidence="5 6">UGP3</strain>
        <tissue evidence="5">Spores</tissue>
    </source>
</reference>
<dbReference type="Gene3D" id="2.40.50.430">
    <property type="match status" value="1"/>
</dbReference>
<dbReference type="HOGENOM" id="CLU_021763_2_0_1"/>